<evidence type="ECO:0000313" key="6">
    <source>
        <dbReference type="EMBL" id="HIU13227.1"/>
    </source>
</evidence>
<dbReference type="SUPFAM" id="SSF52540">
    <property type="entry name" value="P-loop containing nucleoside triphosphate hydrolases"/>
    <property type="match status" value="1"/>
</dbReference>
<evidence type="ECO:0000259" key="5">
    <source>
        <dbReference type="Pfam" id="PF13476"/>
    </source>
</evidence>
<dbReference type="PROSITE" id="PS00675">
    <property type="entry name" value="SIGMA54_INTERACT_1"/>
    <property type="match status" value="1"/>
</dbReference>
<dbReference type="GO" id="GO:0006302">
    <property type="term" value="P:double-strand break repair"/>
    <property type="evidence" value="ECO:0007669"/>
    <property type="project" value="InterPro"/>
</dbReference>
<dbReference type="Gene3D" id="1.10.287.1490">
    <property type="match status" value="1"/>
</dbReference>
<evidence type="ECO:0000256" key="3">
    <source>
        <dbReference type="ARBA" id="ARBA00013368"/>
    </source>
</evidence>
<proteinExistence type="inferred from homology"/>
<comment type="similarity">
    <text evidence="1">Belongs to the SMC family. SbcC subfamily.</text>
</comment>
<dbReference type="EMBL" id="DVMJ01000030">
    <property type="protein sequence ID" value="HIU13227.1"/>
    <property type="molecule type" value="Genomic_DNA"/>
</dbReference>
<feature type="domain" description="Rad50/SbcC-type AAA" evidence="5">
    <location>
        <begin position="5"/>
        <end position="187"/>
    </location>
</feature>
<dbReference type="Gene3D" id="3.40.50.300">
    <property type="entry name" value="P-loop containing nucleotide triphosphate hydrolases"/>
    <property type="match status" value="2"/>
</dbReference>
<protein>
    <recommendedName>
        <fullName evidence="3">Nuclease SbcCD subunit C</fullName>
    </recommendedName>
</protein>
<evidence type="ECO:0000313" key="7">
    <source>
        <dbReference type="Proteomes" id="UP000824175"/>
    </source>
</evidence>
<feature type="coiled-coil region" evidence="4">
    <location>
        <begin position="686"/>
        <end position="765"/>
    </location>
</feature>
<reference evidence="6" key="2">
    <citation type="journal article" date="2021" name="PeerJ">
        <title>Extensive microbial diversity within the chicken gut microbiome revealed by metagenomics and culture.</title>
        <authorList>
            <person name="Gilroy R."/>
            <person name="Ravi A."/>
            <person name="Getino M."/>
            <person name="Pursley I."/>
            <person name="Horton D.L."/>
            <person name="Alikhan N.F."/>
            <person name="Baker D."/>
            <person name="Gharbi K."/>
            <person name="Hall N."/>
            <person name="Watson M."/>
            <person name="Adriaenssens E.M."/>
            <person name="Foster-Nyarko E."/>
            <person name="Jarju S."/>
            <person name="Secka A."/>
            <person name="Antonio M."/>
            <person name="Oren A."/>
            <person name="Chaudhuri R.R."/>
            <person name="La Ragione R."/>
            <person name="Hildebrand F."/>
            <person name="Pallen M.J."/>
        </authorList>
    </citation>
    <scope>NUCLEOTIDE SEQUENCE</scope>
    <source>
        <strain evidence="6">CHK195-11698</strain>
    </source>
</reference>
<feature type="coiled-coil region" evidence="4">
    <location>
        <begin position="578"/>
        <end position="640"/>
    </location>
</feature>
<evidence type="ECO:0000256" key="4">
    <source>
        <dbReference type="SAM" id="Coils"/>
    </source>
</evidence>
<reference evidence="6" key="1">
    <citation type="submission" date="2020-10" db="EMBL/GenBank/DDBJ databases">
        <authorList>
            <person name="Gilroy R."/>
        </authorList>
    </citation>
    <scope>NUCLEOTIDE SEQUENCE</scope>
    <source>
        <strain evidence="6">CHK195-11698</strain>
    </source>
</reference>
<dbReference type="PANTHER" id="PTHR32114:SF2">
    <property type="entry name" value="ABC TRANSPORTER ABCH.3"/>
    <property type="match status" value="1"/>
</dbReference>
<keyword evidence="4" id="KW-0175">Coiled coil</keyword>
<feature type="coiled-coil region" evidence="4">
    <location>
        <begin position="423"/>
        <end position="457"/>
    </location>
</feature>
<accession>A0A9D1L0T5</accession>
<dbReference type="InterPro" id="IPR027417">
    <property type="entry name" value="P-loop_NTPase"/>
</dbReference>
<dbReference type="Proteomes" id="UP000824175">
    <property type="component" value="Unassembled WGS sequence"/>
</dbReference>
<name>A0A9D1L0T5_9FIRM</name>
<dbReference type="PANTHER" id="PTHR32114">
    <property type="entry name" value="ABC TRANSPORTER ABCH.3"/>
    <property type="match status" value="1"/>
</dbReference>
<gene>
    <name evidence="6" type="ORF">IAD15_04070</name>
</gene>
<comment type="subunit">
    <text evidence="2">Heterodimer of SbcC and SbcD.</text>
</comment>
<dbReference type="InterPro" id="IPR025662">
    <property type="entry name" value="Sigma_54_int_dom_ATP-bd_1"/>
</dbReference>
<dbReference type="AlphaFoldDB" id="A0A9D1L0T5"/>
<dbReference type="GO" id="GO:0016887">
    <property type="term" value="F:ATP hydrolysis activity"/>
    <property type="evidence" value="ECO:0007669"/>
    <property type="project" value="InterPro"/>
</dbReference>
<evidence type="ECO:0000256" key="2">
    <source>
        <dbReference type="ARBA" id="ARBA00011322"/>
    </source>
</evidence>
<organism evidence="6 7">
    <name type="scientific">Candidatus Fimiplasma intestinipullorum</name>
    <dbReference type="NCBI Taxonomy" id="2840825"/>
    <lineage>
        <taxon>Bacteria</taxon>
        <taxon>Bacillati</taxon>
        <taxon>Bacillota</taxon>
        <taxon>Clostridia</taxon>
        <taxon>Eubacteriales</taxon>
        <taxon>Candidatus Fimiplasma</taxon>
    </lineage>
</organism>
<dbReference type="Pfam" id="PF13558">
    <property type="entry name" value="SbcC_Walker_B"/>
    <property type="match status" value="1"/>
</dbReference>
<evidence type="ECO:0000256" key="1">
    <source>
        <dbReference type="ARBA" id="ARBA00006930"/>
    </source>
</evidence>
<sequence>MKILKLELNAFGPYVRHTVLDFEPLNQAEIFLVTGDTGAGKTMLFDAIAFCLYGDSSGGVRQISQFRSQNADPKEETYAMLTFALDEKVYTIKRYPNYLREGYKTENKHKAYLTLPNGSIIEGVNEVNTRIKQILGIDFHQFRQVAMIAQGQFTSLIHASSKERQAILRELFRTHAIDELQTRLKDESARLKQDCEVMHKQLVFMAQSHGYQEEDLTRGDLLSSIQKDLRDLVSEQTSLDGRRLAYQILMDKARSDDELAKQRASSLVEKARYQRIQKELTGQKTLVEKAKQRLARYQLARKDAPLYERVKLLEKEWQTTTRQLEETRINQQNAAMHAAKAKEALQVYEGKTSQYQQYLLKTKELQETLTRLERYYALVQQAQKTSEQIAHLQTAIKQNLAEAEQVALRMNRNQEAISQLENVEEAKWQASQLAEKRDQAKQQLDDHIRQKTAHEALLGRLQESQQRWSQAAKDQEAAHQLYLSRLHQFQAQQAGILARTLVDGMPCPVCGSLEHPHPASLTEETLSEQELETLRQQTEDFQKKANDRYASLMDLKAKVQLSESQLQAEALVSLPEQYERLKTQAKQAADRYQQLLTSKEKLEKEAAGLKVDSDRLAQQKEKLSTDLETWQKEAARLNGQLEASQPESTDATSLKEKIQQLTDWTGRYEKNLKKAQADLDKASSSLHHLDGTMQSLKANHDHLEKQYKQERASLEQAYLENFASLHDYEQALLLANQAEQDEKQIQVYEKKAQETTRECQRLDLILSRLPRLETAWTQARLQEVEKGQAEVIAAQKEGLLKIQSLRELKAQLAEALIQYDRLAWQYGEMNALSLLVNGQNRYRMTFESYVLSTYFDEILNLANLRFKVMTRQRYELVRRKEHQGGRALQGLDIDVIDYESGKVRDIKTLSGGETFKAALSLSLGMADMMSQQSGNIVLDTLFIDEGFGSLDEKSLDSAIDTLVDLRKSGKVIGIISHVQELKERIEAKILVTHTSDGSEATIAIE</sequence>
<comment type="caution">
    <text evidence="6">The sequence shown here is derived from an EMBL/GenBank/DDBJ whole genome shotgun (WGS) entry which is preliminary data.</text>
</comment>
<dbReference type="Pfam" id="PF13476">
    <property type="entry name" value="AAA_23"/>
    <property type="match status" value="1"/>
</dbReference>
<dbReference type="InterPro" id="IPR038729">
    <property type="entry name" value="Rad50/SbcC_AAA"/>
</dbReference>